<dbReference type="InterPro" id="IPR009060">
    <property type="entry name" value="UBA-like_sf"/>
</dbReference>
<dbReference type="PANTHER" id="PTHR21494:SF0">
    <property type="entry name" value="ACTIVATING SIGNAL COINTEGRATOR 1 COMPLEX SUBUNIT 2"/>
    <property type="match status" value="1"/>
</dbReference>
<dbReference type="PANTHER" id="PTHR21494">
    <property type="entry name" value="ACTIVATING SIGNAL COINTEGRATOR 1 COMPLEX SUBUNIT 2 ASC-1 COMPLEX SUBUNIT P100"/>
    <property type="match status" value="1"/>
</dbReference>
<dbReference type="CDD" id="cd14364">
    <property type="entry name" value="CUE_ASCC2"/>
    <property type="match status" value="1"/>
</dbReference>
<evidence type="ECO:0000256" key="1">
    <source>
        <dbReference type="SAM" id="MobiDB-lite"/>
    </source>
</evidence>
<feature type="compositionally biased region" description="Basic residues" evidence="1">
    <location>
        <begin position="758"/>
        <end position="771"/>
    </location>
</feature>
<feature type="domain" description="CUE" evidence="2">
    <location>
        <begin position="480"/>
        <end position="523"/>
    </location>
</feature>
<dbReference type="OrthoDB" id="5577209at2759"/>
<gene>
    <name evidence="3" type="ORF">SPHA_74946</name>
</gene>
<dbReference type="Pfam" id="PF02845">
    <property type="entry name" value="CUE"/>
    <property type="match status" value="1"/>
</dbReference>
<keyword evidence="4" id="KW-1185">Reference proteome</keyword>
<feature type="region of interest" description="Disordered" evidence="1">
    <location>
        <begin position="413"/>
        <end position="459"/>
    </location>
</feature>
<dbReference type="AlphaFoldDB" id="A0A812EJG5"/>
<dbReference type="SUPFAM" id="SSF46934">
    <property type="entry name" value="UBA-like"/>
    <property type="match status" value="1"/>
</dbReference>
<accession>A0A812EJG5</accession>
<dbReference type="EMBL" id="CAHIKZ030005443">
    <property type="protein sequence ID" value="CAE1325300.1"/>
    <property type="molecule type" value="Genomic_DNA"/>
</dbReference>
<comment type="caution">
    <text evidence="3">The sequence shown here is derived from an EMBL/GenBank/DDBJ whole genome shotgun (WGS) entry which is preliminary data.</text>
</comment>
<dbReference type="Gene3D" id="1.10.8.10">
    <property type="entry name" value="DNA helicase RuvA subunit, C-terminal domain"/>
    <property type="match status" value="1"/>
</dbReference>
<dbReference type="Proteomes" id="UP000597762">
    <property type="component" value="Unassembled WGS sequence"/>
</dbReference>
<evidence type="ECO:0000313" key="3">
    <source>
        <dbReference type="EMBL" id="CAE1325300.1"/>
    </source>
</evidence>
<dbReference type="InterPro" id="IPR041800">
    <property type="entry name" value="ASCC2_CUE"/>
</dbReference>
<dbReference type="PROSITE" id="PS51140">
    <property type="entry name" value="CUE"/>
    <property type="match status" value="1"/>
</dbReference>
<feature type="compositionally biased region" description="Basic and acidic residues" evidence="1">
    <location>
        <begin position="730"/>
        <end position="740"/>
    </location>
</feature>
<proteinExistence type="predicted"/>
<sequence length="789" mass="90003">MLPLDERFVEVEQKNGRKKKIPALDAHWIQDVQFVTYKPPPLDPEDRGAVGEWLERLKFIEEDLHWLLSQPHDKFWCQIVFDESFHQLIDSYLKSAPRPYDIMYSQMTSELREPHNEVHRKVFMTCVRMATYKESKEDFITPSVFGEILYENFIFDIPKIMDLCALYGQGNGQLLSKMITNIFREQPKYENDLREVIPTVLEVLDRLLTKCGLDDTCNQAPTKLDDQRSEAINKMSVSDFQDIIFYLVDISCTLFSFLEMYPPSCVFFHEADLCHRLASFYELILPALTAALKTKEFEVPSAKSQLKNRLSLAKKLLLRVFHEVLNHCCIQPILESLNDDASVAQVGDYVEDYLQTVTAIMSERRFLADYEGQYNIQNDLDILRQSPAVIDETRLTFLQEVFDSAFSLYGKRNQPKGSRNAGGRGSPEGSVGDSEERLQAVGNQPADSDTSPTATTGACKDKPPDYICEGACAATPAGAELESLIYSVKDLFPDLGEGFIEMCLIEMDYNAESVINTLLEDKLPTSLLTLDRSMERGQTIQRVPSPPPSVLDQRRNVCDYDEFDVFHRNSIDTTKIHKGKKNYVEEIKLNDKAELQMLRPTYELYGSVDADTIYDKHLLEANLYNDEYDDTYDDFDASAAVVADVDNSDDLISRRPFTVPRVLASTSHDGATAAVNGSETSSEEEEEAAKAPDRFIEDPAKLREMREQRWRSQRGGNRGWSGRKVIQQQQEEKPVHDVRGRAKGKGQSQEVIHNRQWKEKHKGSRANHNRRALADRKRSKGFGLLGPMK</sequence>
<dbReference type="GO" id="GO:0006355">
    <property type="term" value="P:regulation of DNA-templated transcription"/>
    <property type="evidence" value="ECO:0007669"/>
    <property type="project" value="TreeGrafter"/>
</dbReference>
<feature type="region of interest" description="Disordered" evidence="1">
    <location>
        <begin position="668"/>
        <end position="694"/>
    </location>
</feature>
<organism evidence="3 4">
    <name type="scientific">Acanthosepion pharaonis</name>
    <name type="common">Pharaoh cuttlefish</name>
    <name type="synonym">Sepia pharaonis</name>
    <dbReference type="NCBI Taxonomy" id="158019"/>
    <lineage>
        <taxon>Eukaryota</taxon>
        <taxon>Metazoa</taxon>
        <taxon>Spiralia</taxon>
        <taxon>Lophotrochozoa</taxon>
        <taxon>Mollusca</taxon>
        <taxon>Cephalopoda</taxon>
        <taxon>Coleoidea</taxon>
        <taxon>Decapodiformes</taxon>
        <taxon>Sepiida</taxon>
        <taxon>Sepiina</taxon>
        <taxon>Sepiidae</taxon>
        <taxon>Acanthosepion</taxon>
    </lineage>
</organism>
<feature type="region of interest" description="Disordered" evidence="1">
    <location>
        <begin position="708"/>
        <end position="789"/>
    </location>
</feature>
<dbReference type="GO" id="GO:0043130">
    <property type="term" value="F:ubiquitin binding"/>
    <property type="evidence" value="ECO:0007669"/>
    <property type="project" value="InterPro"/>
</dbReference>
<protein>
    <submittedName>
        <fullName evidence="3">ASCC2</fullName>
    </submittedName>
</protein>
<name>A0A812EJG5_ACAPH</name>
<reference evidence="3" key="1">
    <citation type="submission" date="2021-01" db="EMBL/GenBank/DDBJ databases">
        <authorList>
            <person name="Li R."/>
            <person name="Bekaert M."/>
        </authorList>
    </citation>
    <scope>NUCLEOTIDE SEQUENCE</scope>
    <source>
        <strain evidence="3">Farmed</strain>
    </source>
</reference>
<feature type="compositionally biased region" description="Polar residues" evidence="1">
    <location>
        <begin position="441"/>
        <end position="456"/>
    </location>
</feature>
<dbReference type="InterPro" id="IPR003892">
    <property type="entry name" value="CUE"/>
</dbReference>
<dbReference type="SMART" id="SM00546">
    <property type="entry name" value="CUE"/>
    <property type="match status" value="1"/>
</dbReference>
<dbReference type="InterPro" id="IPR052586">
    <property type="entry name" value="ASCC2"/>
</dbReference>
<evidence type="ECO:0000259" key="2">
    <source>
        <dbReference type="PROSITE" id="PS51140"/>
    </source>
</evidence>
<evidence type="ECO:0000313" key="4">
    <source>
        <dbReference type="Proteomes" id="UP000597762"/>
    </source>
</evidence>